<reference evidence="1 2" key="1">
    <citation type="submission" date="2012-10" db="EMBL/GenBank/DDBJ databases">
        <authorList>
            <person name="Zafar N."/>
            <person name="Inman J."/>
            <person name="Hall N."/>
            <person name="Lorenzi H."/>
            <person name="Caler E."/>
        </authorList>
    </citation>
    <scope>NUCLEOTIDE SEQUENCE [LARGE SCALE GENOMIC DNA]</scope>
    <source>
        <strain evidence="1 2">IP1</strain>
    </source>
</reference>
<evidence type="ECO:0008006" key="3">
    <source>
        <dbReference type="Google" id="ProtNLM"/>
    </source>
</evidence>
<evidence type="ECO:0000313" key="2">
    <source>
        <dbReference type="Proteomes" id="UP000014680"/>
    </source>
</evidence>
<dbReference type="RefSeq" id="XP_004253716.1">
    <property type="nucleotide sequence ID" value="XM_004253668.1"/>
</dbReference>
<organism evidence="1 2">
    <name type="scientific">Entamoeba invadens IP1</name>
    <dbReference type="NCBI Taxonomy" id="370355"/>
    <lineage>
        <taxon>Eukaryota</taxon>
        <taxon>Amoebozoa</taxon>
        <taxon>Evosea</taxon>
        <taxon>Archamoebae</taxon>
        <taxon>Mastigamoebida</taxon>
        <taxon>Entamoebidae</taxon>
        <taxon>Entamoeba</taxon>
    </lineage>
</organism>
<dbReference type="OMA" id="WEATQHY"/>
<keyword evidence="2" id="KW-1185">Reference proteome</keyword>
<dbReference type="VEuPathDB" id="AmoebaDB:EIN_316040"/>
<dbReference type="Gene3D" id="3.30.420.40">
    <property type="match status" value="2"/>
</dbReference>
<dbReference type="Proteomes" id="UP000014680">
    <property type="component" value="Unassembled WGS sequence"/>
</dbReference>
<gene>
    <name evidence="1" type="ORF">EIN_316040</name>
</gene>
<sequence length="386" mass="43706">MLSSSSSSIPTPLVDAPEQEVVQRKTEELVMTPENSPLLKRSKNNFCIQRQVSGYHFEADSPVKPVVQNTLHFTRYTGAHDPLLIANGSKVVIDIGTLETKVGLLTDDSPRRRIPMSVNGNFFLTKYHLEEYVNNKEDEENFRTIFKIIYSEVLRQCKPEDHPVYFTLNTHLLKCIDTIRGVFTSLGVNVVKYVDPISYIFGDLREEERTGLVLDFGSSISLKAVVSGECVDYMEIDNHLFEVALHLLETKGIKPTTQKAALYLCDGFCSEKFNEDTITVDNEVINVDKEDVHIFEDTIFDNTAFVALFGEVLSSVGITKKRALANKICVIGGCSLEGIECRVEKELKKAAPEFHLQTRDFKVERKARTYDSWWEATKLCLQSMKV</sequence>
<evidence type="ECO:0000313" key="1">
    <source>
        <dbReference type="EMBL" id="ELP86945.1"/>
    </source>
</evidence>
<accession>A0A0A1TZC8</accession>
<dbReference type="InterPro" id="IPR043129">
    <property type="entry name" value="ATPase_NBD"/>
</dbReference>
<dbReference type="Gene3D" id="3.90.640.10">
    <property type="entry name" value="Actin, Chain A, domain 4"/>
    <property type="match status" value="1"/>
</dbReference>
<dbReference type="OrthoDB" id="26298at2759"/>
<dbReference type="AlphaFoldDB" id="A0A0A1TZC8"/>
<name>A0A0A1TZC8_ENTIV</name>
<proteinExistence type="predicted"/>
<dbReference type="KEGG" id="eiv:EIN_316040"/>
<dbReference type="EMBL" id="KB206890">
    <property type="protein sequence ID" value="ELP86945.1"/>
    <property type="molecule type" value="Genomic_DNA"/>
</dbReference>
<dbReference type="SUPFAM" id="SSF53067">
    <property type="entry name" value="Actin-like ATPase domain"/>
    <property type="match status" value="1"/>
</dbReference>
<protein>
    <recommendedName>
        <fullName evidence="3">Actin</fullName>
    </recommendedName>
</protein>
<dbReference type="GeneID" id="14885903"/>